<name>A0A8H7ZDA7_9ASCO</name>
<dbReference type="GO" id="GO:0034967">
    <property type="term" value="C:Set3 complex"/>
    <property type="evidence" value="ECO:0007669"/>
    <property type="project" value="TreeGrafter"/>
</dbReference>
<comment type="caution">
    <text evidence="6">The sequence shown here is derived from an EMBL/GenBank/DDBJ whole genome shotgun (WGS) entry which is preliminary data.</text>
</comment>
<dbReference type="AlphaFoldDB" id="A0A8H7ZDA7"/>
<dbReference type="GeneID" id="93650237"/>
<dbReference type="InterPro" id="IPR006594">
    <property type="entry name" value="LisH"/>
</dbReference>
<reference evidence="6 7" key="1">
    <citation type="submission" date="2020-12" db="EMBL/GenBank/DDBJ databases">
        <title>Effect of drift, selection, and recombination on the evolution of hybrid genomes in Candida yeast pathogens.</title>
        <authorList>
            <person name="Mixao V."/>
            <person name="Ksiezopolska E."/>
            <person name="Saus E."/>
            <person name="Boekhout T."/>
            <person name="Gacser A."/>
            <person name="Gabaldon T."/>
        </authorList>
    </citation>
    <scope>NUCLEOTIDE SEQUENCE [LARGE SCALE GENOMIC DNA]</scope>
    <source>
        <strain evidence="6 7">BP57</strain>
    </source>
</reference>
<sequence length="555" mass="61517">MSLTSTELNYLIWRYFQEAGYDLSAFTFDRQSQCSKYEHAENENIIEKIEPGCLVDLVQKGILYTIAEADAKDDSDYTLLGALVQQEITNLNDSHFSKAKNHKRFQLKSELENGGDQKDDAMDIDNGSSDNLTFETKELSTDLHFSSSLSCDWHPSSQVLAYGKSNGRAIISAIKDGKFVESVEISHPDLLSAKNEINIVSWSPLGNLLLTAGTFSEIRAWSPDGKLKNIANTVFEDINAESEIKQSLITNILWNKSGKFVITIDSANNATIWDGVTLSLVRQIQTEEQTEASAAVTNTGAGTVQTACWLSEDKFALTTSTQGIKIYDITQPHFGVNSYEVQSIGSLPGHQNHISLMKLNEFSKLLVTCSDFDYDIKVWSSSVAHTSLDLNVKTEKNQAVKLHASPIIGLHWIPDTEKSILTSISMEGILNIWDAESGENIKSTELFKNPENFSTDLRHHVSKDVLLFNSVLSPNGKLLAVGDDFGKVSIWDVNVKHSRNEDKSIVKCVAIYSPDIPEVDNRESTIGLSDLHWDHDSKKLAASYIGIESVIISVV</sequence>
<dbReference type="EMBL" id="JAEOAQ010000002">
    <property type="protein sequence ID" value="KAG5419728.1"/>
    <property type="molecule type" value="Genomic_DNA"/>
</dbReference>
<feature type="repeat" description="WD" evidence="5">
    <location>
        <begin position="400"/>
        <end position="443"/>
    </location>
</feature>
<dbReference type="Gene3D" id="2.130.10.10">
    <property type="entry name" value="YVTN repeat-like/Quinoprotein amine dehydrogenase"/>
    <property type="match status" value="1"/>
</dbReference>
<evidence type="ECO:0000256" key="1">
    <source>
        <dbReference type="ARBA" id="ARBA00004123"/>
    </source>
</evidence>
<evidence type="ECO:0000313" key="6">
    <source>
        <dbReference type="EMBL" id="KAG5419728.1"/>
    </source>
</evidence>
<dbReference type="PANTHER" id="PTHR22846">
    <property type="entry name" value="WD40 REPEAT PROTEIN"/>
    <property type="match status" value="1"/>
</dbReference>
<dbReference type="InterPro" id="IPR001680">
    <property type="entry name" value="WD40_rpt"/>
</dbReference>
<keyword evidence="3" id="KW-0677">Repeat</keyword>
<keyword evidence="4" id="KW-0539">Nucleus</keyword>
<keyword evidence="2 5" id="KW-0853">WD repeat</keyword>
<evidence type="ECO:0000256" key="5">
    <source>
        <dbReference type="PROSITE-ProRule" id="PRU00221"/>
    </source>
</evidence>
<dbReference type="Pfam" id="PF08513">
    <property type="entry name" value="LisH"/>
    <property type="match status" value="1"/>
</dbReference>
<dbReference type="InterPro" id="IPR036322">
    <property type="entry name" value="WD40_repeat_dom_sf"/>
</dbReference>
<dbReference type="OrthoDB" id="1367865at2759"/>
<dbReference type="GO" id="GO:0003714">
    <property type="term" value="F:transcription corepressor activity"/>
    <property type="evidence" value="ECO:0007669"/>
    <property type="project" value="InterPro"/>
</dbReference>
<evidence type="ECO:0000256" key="3">
    <source>
        <dbReference type="ARBA" id="ARBA00022737"/>
    </source>
</evidence>
<dbReference type="Gene3D" id="1.20.960.30">
    <property type="match status" value="1"/>
</dbReference>
<evidence type="ECO:0000256" key="2">
    <source>
        <dbReference type="ARBA" id="ARBA00022574"/>
    </source>
</evidence>
<dbReference type="SUPFAM" id="SSF50978">
    <property type="entry name" value="WD40 repeat-like"/>
    <property type="match status" value="1"/>
</dbReference>
<comment type="subcellular location">
    <subcellularLocation>
        <location evidence="1">Nucleus</location>
    </subcellularLocation>
</comment>
<dbReference type="SMART" id="SM00667">
    <property type="entry name" value="LisH"/>
    <property type="match status" value="1"/>
</dbReference>
<dbReference type="PROSITE" id="PS50896">
    <property type="entry name" value="LISH"/>
    <property type="match status" value="1"/>
</dbReference>
<accession>A0A8H7ZDA7</accession>
<dbReference type="PANTHER" id="PTHR22846:SF2">
    <property type="entry name" value="F-BOX-LIKE_WD REPEAT-CONTAINING PROTEIN EBI"/>
    <property type="match status" value="1"/>
</dbReference>
<evidence type="ECO:0008006" key="8">
    <source>
        <dbReference type="Google" id="ProtNLM"/>
    </source>
</evidence>
<dbReference type="Pfam" id="PF00400">
    <property type="entry name" value="WD40"/>
    <property type="match status" value="1"/>
</dbReference>
<dbReference type="SMART" id="SM00320">
    <property type="entry name" value="WD40"/>
    <property type="match status" value="7"/>
</dbReference>
<organism evidence="6 7">
    <name type="scientific">Candida metapsilosis</name>
    <dbReference type="NCBI Taxonomy" id="273372"/>
    <lineage>
        <taxon>Eukaryota</taxon>
        <taxon>Fungi</taxon>
        <taxon>Dikarya</taxon>
        <taxon>Ascomycota</taxon>
        <taxon>Saccharomycotina</taxon>
        <taxon>Pichiomycetes</taxon>
        <taxon>Debaryomycetaceae</taxon>
        <taxon>Candida/Lodderomyces clade</taxon>
        <taxon>Candida</taxon>
    </lineage>
</organism>
<dbReference type="RefSeq" id="XP_067548844.1">
    <property type="nucleotide sequence ID" value="XM_067690372.1"/>
</dbReference>
<proteinExistence type="predicted"/>
<protein>
    <recommendedName>
        <fullName evidence="8">SIR4-interacting protein SIF2</fullName>
    </recommendedName>
</protein>
<dbReference type="InterPro" id="IPR015943">
    <property type="entry name" value="WD40/YVTN_repeat-like_dom_sf"/>
</dbReference>
<dbReference type="Proteomes" id="UP000669133">
    <property type="component" value="Unassembled WGS sequence"/>
</dbReference>
<keyword evidence="7" id="KW-1185">Reference proteome</keyword>
<dbReference type="PROSITE" id="PS50082">
    <property type="entry name" value="WD_REPEATS_2"/>
    <property type="match status" value="1"/>
</dbReference>
<evidence type="ECO:0000256" key="4">
    <source>
        <dbReference type="ARBA" id="ARBA00023242"/>
    </source>
</evidence>
<gene>
    <name evidence="6" type="ORF">I9W82_001608</name>
</gene>
<evidence type="ECO:0000313" key="7">
    <source>
        <dbReference type="Proteomes" id="UP000669133"/>
    </source>
</evidence>
<dbReference type="InterPro" id="IPR045183">
    <property type="entry name" value="Ebi-like"/>
</dbReference>
<dbReference type="GO" id="GO:0006357">
    <property type="term" value="P:regulation of transcription by RNA polymerase II"/>
    <property type="evidence" value="ECO:0007669"/>
    <property type="project" value="TreeGrafter"/>
</dbReference>